<evidence type="ECO:0000256" key="1">
    <source>
        <dbReference type="ARBA" id="ARBA00022729"/>
    </source>
</evidence>
<evidence type="ECO:0000313" key="3">
    <source>
        <dbReference type="Proteomes" id="UP000749559"/>
    </source>
</evidence>
<protein>
    <submittedName>
        <fullName evidence="2">Uncharacterized protein</fullName>
    </submittedName>
</protein>
<dbReference type="Pfam" id="PF13306">
    <property type="entry name" value="LRR_5"/>
    <property type="match status" value="1"/>
</dbReference>
<dbReference type="Proteomes" id="UP000749559">
    <property type="component" value="Unassembled WGS sequence"/>
</dbReference>
<keyword evidence="3" id="KW-1185">Reference proteome</keyword>
<accession>A0A8J1TFW6</accession>
<name>A0A8J1TFW6_OWEFU</name>
<dbReference type="AlphaFoldDB" id="A0A8J1TFW6"/>
<dbReference type="OrthoDB" id="6161221at2759"/>
<dbReference type="Pfam" id="PF13855">
    <property type="entry name" value="LRR_8"/>
    <property type="match status" value="1"/>
</dbReference>
<feature type="non-terminal residue" evidence="2">
    <location>
        <position position="1"/>
    </location>
</feature>
<keyword evidence="1" id="KW-0732">Signal</keyword>
<dbReference type="InterPro" id="IPR001611">
    <property type="entry name" value="Leu-rich_rpt"/>
</dbReference>
<dbReference type="PANTHER" id="PTHR24373">
    <property type="entry name" value="SLIT RELATED LEUCINE-RICH REPEAT NEURONAL PROTEIN"/>
    <property type="match status" value="1"/>
</dbReference>
<proteinExistence type="predicted"/>
<dbReference type="InterPro" id="IPR016186">
    <property type="entry name" value="C-type_lectin-like/link_sf"/>
</dbReference>
<gene>
    <name evidence="2" type="ORF">OFUS_LOCUS3633</name>
</gene>
<sequence>MADEACPNGWYECDGRCYGLFINQTHNLTWIEARESCWSKDAFLAAITTTDDYGMQYGREEEACIKETLLNWKSTEPLPCIEDEPKQSVYAGLMTGARTCDLLVTTINVVNTSEVNITWSQAECREHVTDTFMCVKMKKTNLDRDNNLPCPARRPCECIDSLYDEGSVVCHRVGLLTMPIDVSPNASGIYASNNRISYIESGMFHGMSHIQHLSLDMNVIREISSFGFKGLNKLESLSIKDNRKPLKLMSRSFGGLHELKMLKLSLMFRLDYPVNDRLFQDLTSLHTLHIMGCDIKRIEDVFLPNPHLLRSLRTNEHNILDSMFRNPTNYSNLEVLSLHGPISDRQFDGMNKLKILHLLNVDILRVQRLKPAMFVGLDSLKELLISCNIRTIEQETFTPLKNIEKISIYLDTLPKYPLTLFQGLEKLTEVKSDHMELCCIVPTT</sequence>
<comment type="caution">
    <text evidence="2">The sequence shown here is derived from an EMBL/GenBank/DDBJ whole genome shotgun (WGS) entry which is preliminary data.</text>
</comment>
<dbReference type="EMBL" id="CAIIXF020000002">
    <property type="protein sequence ID" value="CAH1776459.1"/>
    <property type="molecule type" value="Genomic_DNA"/>
</dbReference>
<dbReference type="InterPro" id="IPR016187">
    <property type="entry name" value="CTDL_fold"/>
</dbReference>
<dbReference type="InterPro" id="IPR026906">
    <property type="entry name" value="LRR_5"/>
</dbReference>
<organism evidence="2 3">
    <name type="scientific">Owenia fusiformis</name>
    <name type="common">Polychaete worm</name>
    <dbReference type="NCBI Taxonomy" id="6347"/>
    <lineage>
        <taxon>Eukaryota</taxon>
        <taxon>Metazoa</taxon>
        <taxon>Spiralia</taxon>
        <taxon>Lophotrochozoa</taxon>
        <taxon>Annelida</taxon>
        <taxon>Polychaeta</taxon>
        <taxon>Sedentaria</taxon>
        <taxon>Canalipalpata</taxon>
        <taxon>Sabellida</taxon>
        <taxon>Oweniida</taxon>
        <taxon>Oweniidae</taxon>
        <taxon>Owenia</taxon>
    </lineage>
</organism>
<dbReference type="SUPFAM" id="SSF52058">
    <property type="entry name" value="L domain-like"/>
    <property type="match status" value="1"/>
</dbReference>
<dbReference type="SUPFAM" id="SSF56436">
    <property type="entry name" value="C-type lectin-like"/>
    <property type="match status" value="1"/>
</dbReference>
<dbReference type="InterPro" id="IPR032675">
    <property type="entry name" value="LRR_dom_sf"/>
</dbReference>
<dbReference type="InterPro" id="IPR050328">
    <property type="entry name" value="Dev_Immune_Receptor"/>
</dbReference>
<dbReference type="PANTHER" id="PTHR24373:SF275">
    <property type="entry name" value="TIR DOMAIN-CONTAINING PROTEIN"/>
    <property type="match status" value="1"/>
</dbReference>
<reference evidence="2" key="1">
    <citation type="submission" date="2022-03" db="EMBL/GenBank/DDBJ databases">
        <authorList>
            <person name="Martin C."/>
        </authorList>
    </citation>
    <scope>NUCLEOTIDE SEQUENCE</scope>
</reference>
<dbReference type="Gene3D" id="3.10.100.10">
    <property type="entry name" value="Mannose-Binding Protein A, subunit A"/>
    <property type="match status" value="1"/>
</dbReference>
<dbReference type="Gene3D" id="3.80.10.10">
    <property type="entry name" value="Ribonuclease Inhibitor"/>
    <property type="match status" value="2"/>
</dbReference>
<evidence type="ECO:0000313" key="2">
    <source>
        <dbReference type="EMBL" id="CAH1776459.1"/>
    </source>
</evidence>